<reference evidence="2" key="1">
    <citation type="submission" date="2022-08" db="EMBL/GenBank/DDBJ databases">
        <authorList>
            <person name="Zhang D."/>
        </authorList>
    </citation>
    <scope>NUCLEOTIDE SEQUENCE</scope>
    <source>
        <strain evidence="2">XJ19-11</strain>
    </source>
</reference>
<feature type="domain" description="SprT-like" evidence="1">
    <location>
        <begin position="34"/>
        <end position="116"/>
    </location>
</feature>
<dbReference type="AlphaFoldDB" id="A0A9X2SZT9"/>
<protein>
    <submittedName>
        <fullName evidence="2">SprT-like domain-containing protein</fullName>
    </submittedName>
</protein>
<gene>
    <name evidence="2" type="ORF">NU887_04140</name>
</gene>
<keyword evidence="3" id="KW-1185">Reference proteome</keyword>
<dbReference type="GO" id="GO:0006950">
    <property type="term" value="P:response to stress"/>
    <property type="evidence" value="ECO:0007669"/>
    <property type="project" value="UniProtKB-ARBA"/>
</dbReference>
<accession>A0A9X2SZT9</accession>
<evidence type="ECO:0000313" key="2">
    <source>
        <dbReference type="EMBL" id="MCR9014211.1"/>
    </source>
</evidence>
<sequence>MWDFFFALFYIHAMDRDLKFLEAFRKHVPATAAEYCFQLWKEFPFNFYITKTRQTKLGDFRYRRDQKIQTITINHDLNPYQFLITYVHEVAHHRAFDKFGLNIKPHGREWKTQFQSLISPILNEEVFPKEILIPLKRHMANPKASSGADLFLSKSLKKFENNMSLEISLLADLTPGSFFELQGRAFQKELTRRTRVLCQELKTGRKYLISAHAEVKKIEKS</sequence>
<dbReference type="Pfam" id="PF10263">
    <property type="entry name" value="SprT-like"/>
    <property type="match status" value="1"/>
</dbReference>
<evidence type="ECO:0000313" key="3">
    <source>
        <dbReference type="Proteomes" id="UP001142175"/>
    </source>
</evidence>
<name>A0A9X2SZT9_9BACT</name>
<dbReference type="EMBL" id="JANSUY010000002">
    <property type="protein sequence ID" value="MCR9014211.1"/>
    <property type="molecule type" value="Genomic_DNA"/>
</dbReference>
<proteinExistence type="predicted"/>
<dbReference type="InterPro" id="IPR006640">
    <property type="entry name" value="SprT-like_domain"/>
</dbReference>
<organism evidence="2 3">
    <name type="scientific">Aquiflexum gelatinilyticum</name>
    <dbReference type="NCBI Taxonomy" id="2961943"/>
    <lineage>
        <taxon>Bacteria</taxon>
        <taxon>Pseudomonadati</taxon>
        <taxon>Bacteroidota</taxon>
        <taxon>Cytophagia</taxon>
        <taxon>Cytophagales</taxon>
        <taxon>Cyclobacteriaceae</taxon>
        <taxon>Aquiflexum</taxon>
    </lineage>
</organism>
<dbReference type="RefSeq" id="WP_258422100.1">
    <property type="nucleotide sequence ID" value="NZ_JANSUY010000002.1"/>
</dbReference>
<comment type="caution">
    <text evidence="2">The sequence shown here is derived from an EMBL/GenBank/DDBJ whole genome shotgun (WGS) entry which is preliminary data.</text>
</comment>
<evidence type="ECO:0000259" key="1">
    <source>
        <dbReference type="Pfam" id="PF10263"/>
    </source>
</evidence>
<dbReference type="Proteomes" id="UP001142175">
    <property type="component" value="Unassembled WGS sequence"/>
</dbReference>